<dbReference type="Pfam" id="PF17657">
    <property type="entry name" value="DNA_pol3_finger"/>
    <property type="match status" value="1"/>
</dbReference>
<feature type="region of interest" description="Disordered" evidence="10">
    <location>
        <begin position="1138"/>
        <end position="1167"/>
    </location>
</feature>
<dbReference type="Pfam" id="PF14579">
    <property type="entry name" value="HHH_6"/>
    <property type="match status" value="1"/>
</dbReference>
<gene>
    <name evidence="12" type="ORF">SAMN02745716_1531</name>
</gene>
<dbReference type="InterPro" id="IPR016195">
    <property type="entry name" value="Pol/histidinol_Pase-like"/>
</dbReference>
<dbReference type="RefSeq" id="WP_093117860.1">
    <property type="nucleotide sequence ID" value="NZ_FNWJ01000002.1"/>
</dbReference>
<dbReference type="InterPro" id="IPR003141">
    <property type="entry name" value="Pol/His_phosphatase_N"/>
</dbReference>
<dbReference type="Pfam" id="PF07733">
    <property type="entry name" value="DNA_pol3_alpha"/>
    <property type="match status" value="1"/>
</dbReference>
<keyword evidence="6" id="KW-0227">DNA damage</keyword>
<feature type="domain" description="Polymerase/histidinol phosphatase N-terminal" evidence="11">
    <location>
        <begin position="27"/>
        <end position="94"/>
    </location>
</feature>
<keyword evidence="4" id="KW-0548">Nucleotidyltransferase</keyword>
<dbReference type="EMBL" id="FNWJ01000002">
    <property type="protein sequence ID" value="SEH14148.1"/>
    <property type="molecule type" value="Genomic_DNA"/>
</dbReference>
<dbReference type="SMART" id="SM00481">
    <property type="entry name" value="POLIIIAc"/>
    <property type="match status" value="1"/>
</dbReference>
<evidence type="ECO:0000256" key="4">
    <source>
        <dbReference type="ARBA" id="ARBA00022695"/>
    </source>
</evidence>
<evidence type="ECO:0000256" key="10">
    <source>
        <dbReference type="SAM" id="MobiDB-lite"/>
    </source>
</evidence>
<keyword evidence="8" id="KW-0234">DNA repair</keyword>
<protein>
    <recommendedName>
        <fullName evidence="1">DNA-directed DNA polymerase</fullName>
        <ecNumber evidence="1">2.7.7.7</ecNumber>
    </recommendedName>
</protein>
<keyword evidence="13" id="KW-1185">Reference proteome</keyword>
<name>A0A1H6FVI0_THEAL</name>
<dbReference type="GO" id="GO:0006281">
    <property type="term" value="P:DNA repair"/>
    <property type="evidence" value="ECO:0007669"/>
    <property type="project" value="UniProtKB-KW"/>
</dbReference>
<evidence type="ECO:0000256" key="6">
    <source>
        <dbReference type="ARBA" id="ARBA00022763"/>
    </source>
</evidence>
<reference evidence="13" key="1">
    <citation type="submission" date="2016-10" db="EMBL/GenBank/DDBJ databases">
        <authorList>
            <person name="Varghese N."/>
            <person name="Submissions S."/>
        </authorList>
    </citation>
    <scope>NUCLEOTIDE SEQUENCE [LARGE SCALE GENOMIC DNA]</scope>
    <source>
        <strain evidence="13">ATCC 35263</strain>
    </source>
</reference>
<evidence type="ECO:0000256" key="3">
    <source>
        <dbReference type="ARBA" id="ARBA00022679"/>
    </source>
</evidence>
<evidence type="ECO:0000256" key="1">
    <source>
        <dbReference type="ARBA" id="ARBA00012417"/>
    </source>
</evidence>
<keyword evidence="2" id="KW-0963">Cytoplasm</keyword>
<dbReference type="Gene3D" id="3.20.20.140">
    <property type="entry name" value="Metal-dependent hydrolases"/>
    <property type="match status" value="1"/>
</dbReference>
<dbReference type="GO" id="GO:0006260">
    <property type="term" value="P:DNA replication"/>
    <property type="evidence" value="ECO:0007669"/>
    <property type="project" value="UniProtKB-KW"/>
</dbReference>
<dbReference type="Pfam" id="PF02811">
    <property type="entry name" value="PHP"/>
    <property type="match status" value="1"/>
</dbReference>
<evidence type="ECO:0000259" key="11">
    <source>
        <dbReference type="SMART" id="SM00481"/>
    </source>
</evidence>
<dbReference type="InterPro" id="IPR004805">
    <property type="entry name" value="DnaE2/DnaE/PolC"/>
</dbReference>
<dbReference type="AlphaFoldDB" id="A0A1H6FVI0"/>
<dbReference type="PANTHER" id="PTHR32294">
    <property type="entry name" value="DNA POLYMERASE III SUBUNIT ALPHA"/>
    <property type="match status" value="1"/>
</dbReference>
<keyword evidence="5" id="KW-0235">DNA replication</keyword>
<dbReference type="GO" id="GO:0003887">
    <property type="term" value="F:DNA-directed DNA polymerase activity"/>
    <property type="evidence" value="ECO:0007669"/>
    <property type="project" value="UniProtKB-KW"/>
</dbReference>
<dbReference type="Proteomes" id="UP000222056">
    <property type="component" value="Unassembled WGS sequence"/>
</dbReference>
<keyword evidence="3" id="KW-0808">Transferase</keyword>
<evidence type="ECO:0000256" key="5">
    <source>
        <dbReference type="ARBA" id="ARBA00022705"/>
    </source>
</evidence>
<evidence type="ECO:0000256" key="9">
    <source>
        <dbReference type="ARBA" id="ARBA00049244"/>
    </source>
</evidence>
<dbReference type="PANTHER" id="PTHR32294:SF4">
    <property type="entry name" value="ERROR-PRONE DNA POLYMERASE"/>
    <property type="match status" value="1"/>
</dbReference>
<dbReference type="NCBIfam" id="NF004225">
    <property type="entry name" value="PRK05672.1"/>
    <property type="match status" value="1"/>
</dbReference>
<dbReference type="EC" id="2.7.7.7" evidence="1"/>
<evidence type="ECO:0000313" key="13">
    <source>
        <dbReference type="Proteomes" id="UP000222056"/>
    </source>
</evidence>
<evidence type="ECO:0000256" key="7">
    <source>
        <dbReference type="ARBA" id="ARBA00022932"/>
    </source>
</evidence>
<dbReference type="InterPro" id="IPR040982">
    <property type="entry name" value="DNA_pol3_finger"/>
</dbReference>
<dbReference type="OrthoDB" id="9803237at2"/>
<dbReference type="InterPro" id="IPR029460">
    <property type="entry name" value="DNAPol_HHH"/>
</dbReference>
<dbReference type="GO" id="GO:0008408">
    <property type="term" value="F:3'-5' exonuclease activity"/>
    <property type="evidence" value="ECO:0007669"/>
    <property type="project" value="InterPro"/>
</dbReference>
<evidence type="ECO:0000256" key="8">
    <source>
        <dbReference type="ARBA" id="ARBA00023204"/>
    </source>
</evidence>
<dbReference type="InterPro" id="IPR004013">
    <property type="entry name" value="PHP_dom"/>
</dbReference>
<evidence type="ECO:0000256" key="2">
    <source>
        <dbReference type="ARBA" id="ARBA00022490"/>
    </source>
</evidence>
<keyword evidence="7" id="KW-0239">DNA-directed DNA polymerase</keyword>
<dbReference type="STRING" id="29539.SAMN02745716_1531"/>
<sequence>MSGGAHSRAESVSRGWLPSPKQVVRYAELHCHSAYSFRDGASLPSELAAAAAEHGYEALAVCDHDGIYGVLEAAFALRGVGIKPIAGAELTLTDGHHVTLLCRDRRGWSNLCRLVTLAHERTRRWSRCGERPWRARLGRSRPPLDPADGEPAVTLEEVERHAEGLICLSGCARSGAVAGRIERGDLATARAVAERLLAAFGREGFWIELQRPLWRHDRRRNRLLAELAGQLRVRTVATGNVHAHSSRRARLQDALVAVRLRRALDECEPERRGNHAHVVVPPSELARRFKDHSRALAESVELAERIAFDPTRDLGYSYPGSDDPDACTRLAELCWSRFERRYPPGHRHRREAQQRLAEELRVIARLGLCGFFLLHNEILELAREVALELRGREGARSLLAPGRGRGSSVSSIVCYLTGLSHIDPVANGLVLGRFLNEQLTRLPDIDLDFPRDLRDLLIERVHRRYGSERAALVCSFPTYQVRSAVRDLGLALGLPRADLERLARALEPWRERNRIAADVEELLGERARQPRWRALVELVEEAHGLPRHVAQHPGGMVIATRPLTDLCALQPAAMQGRWMVQWDKDSCADAGFLKIDLLGLGMLSAVERCVAEIERVRGERIDLSRIPYDDAPTWRSIQRAETVGVFQIESRAQMQMLRRTRPQSLADLTVQVALVRPGPIQGGAVHPYLQRRERLRTDPRYRPRYEHPALEQALGDTLGAIVFQDQVLEVARLLAGFTHSEAEGLRRSMSRRRSRAALDLYRRRFVDAALARGVSRELAERVWRQIVGFSGYGFPKAHAAAFALLAYQSAWLRVHYAPEFLCALLNEQPMGFYPPDSLVREARRRGVVVRGPCVLRSDLRCKVEPAATSDSAAASERLAVRIGLGYIAGVPLAELEALVAEREAGGPYRSLADLAARCRCSRQTLELLALAGACDALLPDVAPAERRRRALWELGVAADSGVSRGHASRGHGTRISRRQSTIGRQPALPLEGLAAPRLPDLERWQEMLADYRTLGLSLAAHPLALMREGLPAGVLSSQELEEQPEGAVVRCAGLVVIRQRPATARGVTFVLLEDEHGTINLVVPPPLYQRRRLIVRCEPLLLAIGRVEHRTGTTHVVCDDVERLVLEPPTPRRARLLEPARAWSGAPPRDSDLPAAASRHAARASWR</sequence>
<dbReference type="NCBIfam" id="TIGR00594">
    <property type="entry name" value="polc"/>
    <property type="match status" value="1"/>
</dbReference>
<accession>A0A1H6FVI0</accession>
<dbReference type="SUPFAM" id="SSF89550">
    <property type="entry name" value="PHP domain-like"/>
    <property type="match status" value="1"/>
</dbReference>
<dbReference type="InterPro" id="IPR011708">
    <property type="entry name" value="DNA_pol3_alpha_NTPase_dom"/>
</dbReference>
<proteinExistence type="predicted"/>
<dbReference type="CDD" id="cd04485">
    <property type="entry name" value="DnaE_OBF"/>
    <property type="match status" value="1"/>
</dbReference>
<dbReference type="Gene3D" id="1.10.150.870">
    <property type="match status" value="1"/>
</dbReference>
<comment type="catalytic activity">
    <reaction evidence="9">
        <text>DNA(n) + a 2'-deoxyribonucleoside 5'-triphosphate = DNA(n+1) + diphosphate</text>
        <dbReference type="Rhea" id="RHEA:22508"/>
        <dbReference type="Rhea" id="RHEA-COMP:17339"/>
        <dbReference type="Rhea" id="RHEA-COMP:17340"/>
        <dbReference type="ChEBI" id="CHEBI:33019"/>
        <dbReference type="ChEBI" id="CHEBI:61560"/>
        <dbReference type="ChEBI" id="CHEBI:173112"/>
        <dbReference type="EC" id="2.7.7.7"/>
    </reaction>
</comment>
<organism evidence="12 13">
    <name type="scientific">Thermoleophilum album</name>
    <dbReference type="NCBI Taxonomy" id="29539"/>
    <lineage>
        <taxon>Bacteria</taxon>
        <taxon>Bacillati</taxon>
        <taxon>Actinomycetota</taxon>
        <taxon>Thermoleophilia</taxon>
        <taxon>Thermoleophilales</taxon>
        <taxon>Thermoleophilaceae</taxon>
        <taxon>Thermoleophilum</taxon>
    </lineage>
</organism>
<evidence type="ECO:0000313" key="12">
    <source>
        <dbReference type="EMBL" id="SEH14148.1"/>
    </source>
</evidence>